<keyword evidence="3" id="KW-1185">Reference proteome</keyword>
<evidence type="ECO:0000256" key="1">
    <source>
        <dbReference type="SAM" id="MobiDB-lite"/>
    </source>
</evidence>
<feature type="compositionally biased region" description="Basic residues" evidence="1">
    <location>
        <begin position="282"/>
        <end position="293"/>
    </location>
</feature>
<dbReference type="EMBL" id="QJKD01000004">
    <property type="protein sequence ID" value="PXX54243.1"/>
    <property type="molecule type" value="Genomic_DNA"/>
</dbReference>
<feature type="region of interest" description="Disordered" evidence="1">
    <location>
        <begin position="1"/>
        <end position="133"/>
    </location>
</feature>
<dbReference type="RefSeq" id="WP_110322590.1">
    <property type="nucleotide sequence ID" value="NZ_QJKD01000004.1"/>
</dbReference>
<sequence length="331" mass="37251">MGTFADMSMEMNIGDNPFEEDGLFEDTAERTGEGTPDGFLPVTGSVPDNPFEDGAEQSGRLPVVGESTETGELVETEEESACPREDAGEEEEPEEKETDATDSDAEKESEDKKRAEHEAAEARRKAEWEAKRQEKQAVRQAQLDRIRAMNEEELTAESMKRISADTEKLTRRNMKECVSEYIQTACLEDAAFARQVMLPQKNMVRCFQYINRKAYEYVQDEMKAAGIQPGRDTPCYSSDIPDDLCYHWAEEYFRTGDVKEDKEDEEEFVPKPYVGKTSPGSKGKKTSARKSPAKKPAEKKAEKKEPADNGQMSFMEQLSLEGLMTPEKKAG</sequence>
<dbReference type="Proteomes" id="UP000248057">
    <property type="component" value="Unassembled WGS sequence"/>
</dbReference>
<evidence type="ECO:0000313" key="2">
    <source>
        <dbReference type="EMBL" id="PXX54243.1"/>
    </source>
</evidence>
<feature type="compositionally biased region" description="Acidic residues" evidence="1">
    <location>
        <begin position="87"/>
        <end position="103"/>
    </location>
</feature>
<gene>
    <name evidence="2" type="ORF">DFR60_10468</name>
</gene>
<name>A0A2V3Y7U9_9FIRM</name>
<protein>
    <submittedName>
        <fullName evidence="2">PcfK-like protein</fullName>
    </submittedName>
</protein>
<accession>A0A2V3Y7U9</accession>
<feature type="compositionally biased region" description="Acidic residues" evidence="1">
    <location>
        <begin position="17"/>
        <end position="26"/>
    </location>
</feature>
<dbReference type="GeneID" id="86061095"/>
<evidence type="ECO:0000313" key="3">
    <source>
        <dbReference type="Proteomes" id="UP000248057"/>
    </source>
</evidence>
<proteinExistence type="predicted"/>
<feature type="compositionally biased region" description="Basic and acidic residues" evidence="1">
    <location>
        <begin position="295"/>
        <end position="307"/>
    </location>
</feature>
<comment type="caution">
    <text evidence="2">The sequence shown here is derived from an EMBL/GenBank/DDBJ whole genome shotgun (WGS) entry which is preliminary data.</text>
</comment>
<organism evidence="2 3">
    <name type="scientific">Hungatella effluvii</name>
    <dbReference type="NCBI Taxonomy" id="1096246"/>
    <lineage>
        <taxon>Bacteria</taxon>
        <taxon>Bacillati</taxon>
        <taxon>Bacillota</taxon>
        <taxon>Clostridia</taxon>
        <taxon>Lachnospirales</taxon>
        <taxon>Lachnospiraceae</taxon>
        <taxon>Hungatella</taxon>
    </lineage>
</organism>
<feature type="compositionally biased region" description="Basic and acidic residues" evidence="1">
    <location>
        <begin position="104"/>
        <end position="133"/>
    </location>
</feature>
<reference evidence="2 3" key="1">
    <citation type="submission" date="2018-05" db="EMBL/GenBank/DDBJ databases">
        <title>Genomic Encyclopedia of Type Strains, Phase IV (KMG-IV): sequencing the most valuable type-strain genomes for metagenomic binning, comparative biology and taxonomic classification.</title>
        <authorList>
            <person name="Goeker M."/>
        </authorList>
    </citation>
    <scope>NUCLEOTIDE SEQUENCE [LARGE SCALE GENOMIC DNA]</scope>
    <source>
        <strain evidence="2 3">DSM 24995</strain>
    </source>
</reference>
<dbReference type="AlphaFoldDB" id="A0A2V3Y7U9"/>
<feature type="region of interest" description="Disordered" evidence="1">
    <location>
        <begin position="259"/>
        <end position="331"/>
    </location>
</feature>